<gene>
    <name evidence="2" type="ORF">BJ508DRAFT_310360</name>
</gene>
<protein>
    <submittedName>
        <fullName evidence="2">Uncharacterized protein</fullName>
    </submittedName>
</protein>
<keyword evidence="1" id="KW-0472">Membrane</keyword>
<evidence type="ECO:0000256" key="1">
    <source>
        <dbReference type="SAM" id="Phobius"/>
    </source>
</evidence>
<reference evidence="2 3" key="1">
    <citation type="journal article" date="2018" name="Nat. Ecol. Evol.">
        <title>Pezizomycetes genomes reveal the molecular basis of ectomycorrhizal truffle lifestyle.</title>
        <authorList>
            <person name="Murat C."/>
            <person name="Payen T."/>
            <person name="Noel B."/>
            <person name="Kuo A."/>
            <person name="Morin E."/>
            <person name="Chen J."/>
            <person name="Kohler A."/>
            <person name="Krizsan K."/>
            <person name="Balestrini R."/>
            <person name="Da Silva C."/>
            <person name="Montanini B."/>
            <person name="Hainaut M."/>
            <person name="Levati E."/>
            <person name="Barry K.W."/>
            <person name="Belfiori B."/>
            <person name="Cichocki N."/>
            <person name="Clum A."/>
            <person name="Dockter R.B."/>
            <person name="Fauchery L."/>
            <person name="Guy J."/>
            <person name="Iotti M."/>
            <person name="Le Tacon F."/>
            <person name="Lindquist E.A."/>
            <person name="Lipzen A."/>
            <person name="Malagnac F."/>
            <person name="Mello A."/>
            <person name="Molinier V."/>
            <person name="Miyauchi S."/>
            <person name="Poulain J."/>
            <person name="Riccioni C."/>
            <person name="Rubini A."/>
            <person name="Sitrit Y."/>
            <person name="Splivallo R."/>
            <person name="Traeger S."/>
            <person name="Wang M."/>
            <person name="Zifcakova L."/>
            <person name="Wipf D."/>
            <person name="Zambonelli A."/>
            <person name="Paolocci F."/>
            <person name="Nowrousian M."/>
            <person name="Ottonello S."/>
            <person name="Baldrian P."/>
            <person name="Spatafora J.W."/>
            <person name="Henrissat B."/>
            <person name="Nagy L.G."/>
            <person name="Aury J.M."/>
            <person name="Wincker P."/>
            <person name="Grigoriev I.V."/>
            <person name="Bonfante P."/>
            <person name="Martin F.M."/>
        </authorList>
    </citation>
    <scope>NUCLEOTIDE SEQUENCE [LARGE SCALE GENOMIC DNA]</scope>
    <source>
        <strain evidence="2 3">RN42</strain>
    </source>
</reference>
<dbReference type="AlphaFoldDB" id="A0A3N4HTK6"/>
<keyword evidence="1" id="KW-0812">Transmembrane</keyword>
<organism evidence="2 3">
    <name type="scientific">Ascobolus immersus RN42</name>
    <dbReference type="NCBI Taxonomy" id="1160509"/>
    <lineage>
        <taxon>Eukaryota</taxon>
        <taxon>Fungi</taxon>
        <taxon>Dikarya</taxon>
        <taxon>Ascomycota</taxon>
        <taxon>Pezizomycotina</taxon>
        <taxon>Pezizomycetes</taxon>
        <taxon>Pezizales</taxon>
        <taxon>Ascobolaceae</taxon>
        <taxon>Ascobolus</taxon>
    </lineage>
</organism>
<accession>A0A3N4HTK6</accession>
<dbReference type="EMBL" id="ML119730">
    <property type="protein sequence ID" value="RPA77193.1"/>
    <property type="molecule type" value="Genomic_DNA"/>
</dbReference>
<feature type="transmembrane region" description="Helical" evidence="1">
    <location>
        <begin position="114"/>
        <end position="131"/>
    </location>
</feature>
<dbReference type="Proteomes" id="UP000275078">
    <property type="component" value="Unassembled WGS sequence"/>
</dbReference>
<keyword evidence="1" id="KW-1133">Transmembrane helix</keyword>
<sequence length="149" mass="17097">MHCRNHCAMQPIDSSPTAFSIFNLADLLEAVGDNTHFERGNVAYVLVKIELQILLVVAKAHKIRELDLAYMHISLMCQESHIPLVYFVAWLPGFKARCYAWLGASWLDLLRVRAFSVAVCKVLELIIWFLIGKHQYRVRETEALLKLSN</sequence>
<evidence type="ECO:0000313" key="2">
    <source>
        <dbReference type="EMBL" id="RPA77193.1"/>
    </source>
</evidence>
<evidence type="ECO:0000313" key="3">
    <source>
        <dbReference type="Proteomes" id="UP000275078"/>
    </source>
</evidence>
<name>A0A3N4HTK6_ASCIM</name>
<keyword evidence="3" id="KW-1185">Reference proteome</keyword>
<proteinExistence type="predicted"/>